<feature type="domain" description="HTH araC/xylS-type" evidence="4">
    <location>
        <begin position="227"/>
        <end position="333"/>
    </location>
</feature>
<dbReference type="RefSeq" id="WP_350401180.1">
    <property type="nucleotide sequence ID" value="NZ_JBELOE010000136.1"/>
</dbReference>
<dbReference type="PRINTS" id="PR00032">
    <property type="entry name" value="HTHARAC"/>
</dbReference>
<dbReference type="EMBL" id="JBELOE010000136">
    <property type="protein sequence ID" value="MER2491589.1"/>
    <property type="molecule type" value="Genomic_DNA"/>
</dbReference>
<keyword evidence="2" id="KW-0238">DNA-binding</keyword>
<evidence type="ECO:0000256" key="2">
    <source>
        <dbReference type="ARBA" id="ARBA00023125"/>
    </source>
</evidence>
<dbReference type="SUPFAM" id="SSF51182">
    <property type="entry name" value="RmlC-like cupins"/>
    <property type="match status" value="1"/>
</dbReference>
<protein>
    <submittedName>
        <fullName evidence="5">AraC family transcriptional regulator</fullName>
    </submittedName>
</protein>
<reference evidence="5 6" key="1">
    <citation type="submission" date="2024-06" db="EMBL/GenBank/DDBJ databases">
        <authorList>
            <person name="Chen R.Y."/>
        </authorList>
    </citation>
    <scope>NUCLEOTIDE SEQUENCE [LARGE SCALE GENOMIC DNA]</scope>
    <source>
        <strain evidence="5 6">D2</strain>
    </source>
</reference>
<dbReference type="Pfam" id="PF12833">
    <property type="entry name" value="HTH_18"/>
    <property type="match status" value="1"/>
</dbReference>
<dbReference type="Gene3D" id="1.10.10.60">
    <property type="entry name" value="Homeodomain-like"/>
    <property type="match status" value="2"/>
</dbReference>
<dbReference type="SMART" id="SM00342">
    <property type="entry name" value="HTH_ARAC"/>
    <property type="match status" value="1"/>
</dbReference>
<gene>
    <name evidence="5" type="ORF">ABS311_06810</name>
</gene>
<name>A0ABV1RF85_9ALTE</name>
<dbReference type="PROSITE" id="PS01124">
    <property type="entry name" value="HTH_ARAC_FAMILY_2"/>
    <property type="match status" value="1"/>
</dbReference>
<dbReference type="InterPro" id="IPR018062">
    <property type="entry name" value="HTH_AraC-typ_CS"/>
</dbReference>
<dbReference type="SUPFAM" id="SSF46689">
    <property type="entry name" value="Homeodomain-like"/>
    <property type="match status" value="1"/>
</dbReference>
<dbReference type="PANTHER" id="PTHR43280">
    <property type="entry name" value="ARAC-FAMILY TRANSCRIPTIONAL REGULATOR"/>
    <property type="match status" value="1"/>
</dbReference>
<dbReference type="PROSITE" id="PS00041">
    <property type="entry name" value="HTH_ARAC_FAMILY_1"/>
    <property type="match status" value="1"/>
</dbReference>
<dbReference type="InterPro" id="IPR011051">
    <property type="entry name" value="RmlC_Cupin_sf"/>
</dbReference>
<evidence type="ECO:0000313" key="6">
    <source>
        <dbReference type="Proteomes" id="UP001467690"/>
    </source>
</evidence>
<dbReference type="PANTHER" id="PTHR43280:SF28">
    <property type="entry name" value="HTH-TYPE TRANSCRIPTIONAL ACTIVATOR RHAS"/>
    <property type="match status" value="1"/>
</dbReference>
<evidence type="ECO:0000256" key="1">
    <source>
        <dbReference type="ARBA" id="ARBA00023015"/>
    </source>
</evidence>
<dbReference type="InterPro" id="IPR009057">
    <property type="entry name" value="Homeodomain-like_sf"/>
</dbReference>
<dbReference type="InterPro" id="IPR018060">
    <property type="entry name" value="HTH_AraC"/>
</dbReference>
<dbReference type="InterPro" id="IPR020449">
    <property type="entry name" value="Tscrpt_reg_AraC-type_HTH"/>
</dbReference>
<organism evidence="5 6">
    <name type="scientific">Catenovulum sediminis</name>
    <dbReference type="NCBI Taxonomy" id="1740262"/>
    <lineage>
        <taxon>Bacteria</taxon>
        <taxon>Pseudomonadati</taxon>
        <taxon>Pseudomonadota</taxon>
        <taxon>Gammaproteobacteria</taxon>
        <taxon>Alteromonadales</taxon>
        <taxon>Alteromonadaceae</taxon>
        <taxon>Catenovulum</taxon>
    </lineage>
</organism>
<comment type="caution">
    <text evidence="5">The sequence shown here is derived from an EMBL/GenBank/DDBJ whole genome shotgun (WGS) entry which is preliminary data.</text>
</comment>
<sequence>MTRPVYTLDEIRFEIDSCLPQLNAVKNNSIEMHALTHGNYPGKELRPDQLAGISSMGFMHIVGEQSWAIEPHRNEGIEICFQENGSNTLIVDGNKYKMPAKTLTVTRPWQLHQMGDPYMEAGRLHWIILDVGVRRPNQTWTWPDWCILTTEDLHELERLLRGNENPAWQANNYINDIFKRIQTYVISEPVEQYLSHLKIHLNQLLLALLELLKSQNIVTQQHLTTKTRAVEMFLEELKSNYKLAAYDWTLQLMANYCGMERSAFSNYCQQLTNTSPIIYLNQCRLQHACNTLRKNPQSSITDLAIDLGFSSSQYFSRCFKEKFSLSPKQWVKKHNDQIK</sequence>
<proteinExistence type="predicted"/>
<keyword evidence="3" id="KW-0804">Transcription</keyword>
<evidence type="ECO:0000256" key="3">
    <source>
        <dbReference type="ARBA" id="ARBA00023163"/>
    </source>
</evidence>
<accession>A0ABV1RF85</accession>
<dbReference type="Proteomes" id="UP001467690">
    <property type="component" value="Unassembled WGS sequence"/>
</dbReference>
<keyword evidence="6" id="KW-1185">Reference proteome</keyword>
<keyword evidence="1" id="KW-0805">Transcription regulation</keyword>
<evidence type="ECO:0000259" key="4">
    <source>
        <dbReference type="PROSITE" id="PS01124"/>
    </source>
</evidence>
<evidence type="ECO:0000313" key="5">
    <source>
        <dbReference type="EMBL" id="MER2491589.1"/>
    </source>
</evidence>